<dbReference type="AlphaFoldDB" id="A0A835DP78"/>
<dbReference type="OrthoDB" id="1875894at2759"/>
<feature type="region of interest" description="Disordered" evidence="1">
    <location>
        <begin position="189"/>
        <end position="234"/>
    </location>
</feature>
<dbReference type="EMBL" id="JABCRI010000002">
    <property type="protein sequence ID" value="KAF8411598.1"/>
    <property type="molecule type" value="Genomic_DNA"/>
</dbReference>
<feature type="compositionally biased region" description="Pro residues" evidence="1">
    <location>
        <begin position="197"/>
        <end position="228"/>
    </location>
</feature>
<organism evidence="2 3">
    <name type="scientific">Tetracentron sinense</name>
    <name type="common">Spur-leaf</name>
    <dbReference type="NCBI Taxonomy" id="13715"/>
    <lineage>
        <taxon>Eukaryota</taxon>
        <taxon>Viridiplantae</taxon>
        <taxon>Streptophyta</taxon>
        <taxon>Embryophyta</taxon>
        <taxon>Tracheophyta</taxon>
        <taxon>Spermatophyta</taxon>
        <taxon>Magnoliopsida</taxon>
        <taxon>Trochodendrales</taxon>
        <taxon>Trochodendraceae</taxon>
        <taxon>Tetracentron</taxon>
    </lineage>
</organism>
<protein>
    <submittedName>
        <fullName evidence="2">Uncharacterized protein</fullName>
    </submittedName>
</protein>
<evidence type="ECO:0000313" key="2">
    <source>
        <dbReference type="EMBL" id="KAF8411598.1"/>
    </source>
</evidence>
<accession>A0A835DP78</accession>
<dbReference type="PANTHER" id="PTHR33401:SF3">
    <property type="entry name" value="LOW AFFINITY POTASSIUM TRANSPORT SYSTEM PROTEIN"/>
    <property type="match status" value="1"/>
</dbReference>
<proteinExistence type="predicted"/>
<keyword evidence="3" id="KW-1185">Reference proteome</keyword>
<reference evidence="2 3" key="1">
    <citation type="submission" date="2020-04" db="EMBL/GenBank/DDBJ databases">
        <title>Plant Genome Project.</title>
        <authorList>
            <person name="Zhang R.-G."/>
        </authorList>
    </citation>
    <scope>NUCLEOTIDE SEQUENCE [LARGE SCALE GENOMIC DNA]</scope>
    <source>
        <strain evidence="2">YNK0</strain>
        <tissue evidence="2">Leaf</tissue>
    </source>
</reference>
<dbReference type="OMA" id="NEEIPMR"/>
<dbReference type="PANTHER" id="PTHR33401">
    <property type="entry name" value="LIGHT-HARVESTING COMPLEX-LIKE PROTEIN OHP2, CHLOROPLASTIC"/>
    <property type="match status" value="1"/>
</dbReference>
<evidence type="ECO:0000313" key="3">
    <source>
        <dbReference type="Proteomes" id="UP000655225"/>
    </source>
</evidence>
<dbReference type="Proteomes" id="UP000655225">
    <property type="component" value="Unassembled WGS sequence"/>
</dbReference>
<sequence length="426" mass="46233">MLFAVEGGGFFSSSASGYSKGLTLLLLGRKNEEIPMRVSPWNQYRLVEHESDPDPQLDSGKNLVSRGCAPFVCFGRASAGLEASSPLKVGPVQQQDVLVEPPVSDKVEDCTTDHGDDEINLREVSLKSSLKKPSNCVPIVRGDGDLREPSGEKCNDAPGCTEIRKVQWTDACGGELVEIREFELRNSKADGPLRRPVAPPLREPSSPLKPIPPSPSPAPSLSPSPAPSKPVSVTGVSQISSQNVITLEFQRKMAKELQEYFRQKKLEDANQGPFFGFIGKNEIANGSNDNLDILDGSPDFPRRLHTSIHTLKNHLGVSFYFDVLDLLLSSKRDFPPKGPSSDSQAVHLTRGDTKTDNWGTATISNNASNATKSSPIRAVEIKLEASVDGWAMFGFAVGLLTEYATGSDFVDQLKILLSNFGIIDLE</sequence>
<comment type="caution">
    <text evidence="2">The sequence shown here is derived from an EMBL/GenBank/DDBJ whole genome shotgun (WGS) entry which is preliminary data.</text>
</comment>
<name>A0A835DP78_TETSI</name>
<evidence type="ECO:0000256" key="1">
    <source>
        <dbReference type="SAM" id="MobiDB-lite"/>
    </source>
</evidence>
<gene>
    <name evidence="2" type="ORF">HHK36_004155</name>
</gene>